<keyword evidence="2" id="KW-0233">DNA recombination</keyword>
<dbReference type="PROSITE" id="PS51898">
    <property type="entry name" value="TYR_RECOMBINASE"/>
    <property type="match status" value="1"/>
</dbReference>
<dbReference type="PANTHER" id="PTHR30349">
    <property type="entry name" value="PHAGE INTEGRASE-RELATED"/>
    <property type="match status" value="1"/>
</dbReference>
<proteinExistence type="predicted"/>
<dbReference type="InterPro" id="IPR002104">
    <property type="entry name" value="Integrase_catalytic"/>
</dbReference>
<gene>
    <name evidence="4" type="primary">int</name>
    <name evidence="4" type="ORF">GCM10011355_27830</name>
</gene>
<dbReference type="Pfam" id="PF00589">
    <property type="entry name" value="Phage_integrase"/>
    <property type="match status" value="1"/>
</dbReference>
<dbReference type="EMBL" id="BMGZ01000003">
    <property type="protein sequence ID" value="GGI00170.1"/>
    <property type="molecule type" value="Genomic_DNA"/>
</dbReference>
<dbReference type="GO" id="GO:0003677">
    <property type="term" value="F:DNA binding"/>
    <property type="evidence" value="ECO:0007669"/>
    <property type="project" value="InterPro"/>
</dbReference>
<dbReference type="GO" id="GO:0006310">
    <property type="term" value="P:DNA recombination"/>
    <property type="evidence" value="ECO:0007669"/>
    <property type="project" value="UniProtKB-KW"/>
</dbReference>
<dbReference type="Gene3D" id="1.10.443.10">
    <property type="entry name" value="Intergrase catalytic core"/>
    <property type="match status" value="1"/>
</dbReference>
<dbReference type="Proteomes" id="UP000621856">
    <property type="component" value="Unassembled WGS sequence"/>
</dbReference>
<reference evidence="4" key="2">
    <citation type="submission" date="2020-09" db="EMBL/GenBank/DDBJ databases">
        <authorList>
            <person name="Sun Q."/>
            <person name="Zhou Y."/>
        </authorList>
    </citation>
    <scope>NUCLEOTIDE SEQUENCE</scope>
    <source>
        <strain evidence="4">CGMCC 1.14984</strain>
    </source>
</reference>
<dbReference type="InterPro" id="IPR050090">
    <property type="entry name" value="Tyrosine_recombinase_XerCD"/>
</dbReference>
<feature type="domain" description="Tyr recombinase" evidence="3">
    <location>
        <begin position="152"/>
        <end position="325"/>
    </location>
</feature>
<sequence>MPLKITKRPGTKYWQVVGSVGGRRVRRSAETTSKTLAKEYARRIERELEERHALGEKATRTFAEAIVNYLDQGGSPRYLAPINEKIGRMICRDVDQDVLDDLARELYPACTASTVNRQLYTPVSAVLQHVSHNGWCAAPRFRRPKGHNKRKEAYRWLSPQEVEECLQATQDGHARAMLNFYVGTGPREADGLMIDWQNVYLEHGEAIFEIDKQDIIRRFVLQPRVVASLSTLEHREGRLLLNRYGKPYNVREGGGGVLRTLWHRMADRAGIERFTSHDLRHTWATWHYAMFRDPMRLKHDGHWSSLDMVERYCHQAPEALRDELLKFGWTMQKSVTGGEKTGKMRGISV</sequence>
<dbReference type="InterPro" id="IPR011010">
    <property type="entry name" value="DNA_brk_join_enz"/>
</dbReference>
<reference evidence="4" key="1">
    <citation type="journal article" date="2014" name="Int. J. Syst. Evol. Microbiol.">
        <title>Complete genome sequence of Corynebacterium casei LMG S-19264T (=DSM 44701T), isolated from a smear-ripened cheese.</title>
        <authorList>
            <consortium name="US DOE Joint Genome Institute (JGI-PGF)"/>
            <person name="Walter F."/>
            <person name="Albersmeier A."/>
            <person name="Kalinowski J."/>
            <person name="Ruckert C."/>
        </authorList>
    </citation>
    <scope>NUCLEOTIDE SEQUENCE</scope>
    <source>
        <strain evidence="4">CGMCC 1.14984</strain>
    </source>
</reference>
<accession>A0A8J3EPY3</accession>
<dbReference type="AlphaFoldDB" id="A0A8J3EPY3"/>
<organism evidence="4 5">
    <name type="scientific">Aquisalinus luteolus</name>
    <dbReference type="NCBI Taxonomy" id="1566827"/>
    <lineage>
        <taxon>Bacteria</taxon>
        <taxon>Pseudomonadati</taxon>
        <taxon>Pseudomonadota</taxon>
        <taxon>Alphaproteobacteria</taxon>
        <taxon>Parvularculales</taxon>
        <taxon>Parvularculaceae</taxon>
        <taxon>Aquisalinus</taxon>
    </lineage>
</organism>
<dbReference type="GO" id="GO:0015074">
    <property type="term" value="P:DNA integration"/>
    <property type="evidence" value="ECO:0007669"/>
    <property type="project" value="UniProtKB-KW"/>
</dbReference>
<dbReference type="PANTHER" id="PTHR30349:SF64">
    <property type="entry name" value="PROPHAGE INTEGRASE INTD-RELATED"/>
    <property type="match status" value="1"/>
</dbReference>
<evidence type="ECO:0000256" key="1">
    <source>
        <dbReference type="ARBA" id="ARBA00022908"/>
    </source>
</evidence>
<name>A0A8J3EPY3_9PROT</name>
<evidence type="ECO:0000259" key="3">
    <source>
        <dbReference type="PROSITE" id="PS51898"/>
    </source>
</evidence>
<protein>
    <submittedName>
        <fullName evidence="4">Integrase</fullName>
    </submittedName>
</protein>
<keyword evidence="1" id="KW-0229">DNA integration</keyword>
<comment type="caution">
    <text evidence="4">The sequence shown here is derived from an EMBL/GenBank/DDBJ whole genome shotgun (WGS) entry which is preliminary data.</text>
</comment>
<evidence type="ECO:0000256" key="2">
    <source>
        <dbReference type="ARBA" id="ARBA00023172"/>
    </source>
</evidence>
<evidence type="ECO:0000313" key="4">
    <source>
        <dbReference type="EMBL" id="GGI00170.1"/>
    </source>
</evidence>
<dbReference type="InterPro" id="IPR013762">
    <property type="entry name" value="Integrase-like_cat_sf"/>
</dbReference>
<evidence type="ECO:0000313" key="5">
    <source>
        <dbReference type="Proteomes" id="UP000621856"/>
    </source>
</evidence>
<dbReference type="SUPFAM" id="SSF56349">
    <property type="entry name" value="DNA breaking-rejoining enzymes"/>
    <property type="match status" value="1"/>
</dbReference>